<dbReference type="EMBL" id="VXLC01000049">
    <property type="protein sequence ID" value="KAA8877380.1"/>
    <property type="molecule type" value="Genomic_DNA"/>
</dbReference>
<keyword evidence="2" id="KW-1185">Reference proteome</keyword>
<evidence type="ECO:0000313" key="1">
    <source>
        <dbReference type="EMBL" id="KAA8877380.1"/>
    </source>
</evidence>
<accession>A0A5N0DLP5</accession>
<comment type="caution">
    <text evidence="1">The sequence shown here is derived from an EMBL/GenBank/DDBJ whole genome shotgun (WGS) entry which is preliminary data.</text>
</comment>
<reference evidence="1 2" key="1">
    <citation type="submission" date="2019-09" db="EMBL/GenBank/DDBJ databases">
        <authorList>
            <person name="Wang X."/>
        </authorList>
    </citation>
    <scope>NUCLEOTIDE SEQUENCE [LARGE SCALE GENOMIC DNA]</scope>
    <source>
        <strain evidence="1 2">CICC 11023</strain>
    </source>
</reference>
<sequence length="108" mass="11397">MTAVVADEYPGVTTVAPRAVQRIVAQAAREVAGVGADVRVDARVFANRTSLDVRLPILYPSPVSRVTEACRAHLARRTSELTGLAVSGIDIVVTELSIETVGGGRRVT</sequence>
<evidence type="ECO:0000313" key="2">
    <source>
        <dbReference type="Proteomes" id="UP000323876"/>
    </source>
</evidence>
<gene>
    <name evidence="1" type="ORF">F3087_44545</name>
</gene>
<proteinExistence type="predicted"/>
<organism evidence="1 2">
    <name type="scientific">Nocardia colli</name>
    <dbReference type="NCBI Taxonomy" id="2545717"/>
    <lineage>
        <taxon>Bacteria</taxon>
        <taxon>Bacillati</taxon>
        <taxon>Actinomycetota</taxon>
        <taxon>Actinomycetes</taxon>
        <taxon>Mycobacteriales</taxon>
        <taxon>Nocardiaceae</taxon>
        <taxon>Nocardia</taxon>
    </lineage>
</organism>
<protein>
    <submittedName>
        <fullName evidence="1">Asp23/Gls24 family envelope stress response protein</fullName>
    </submittedName>
</protein>
<dbReference type="OrthoDB" id="4569527at2"/>
<dbReference type="RefSeq" id="WP_150408259.1">
    <property type="nucleotide sequence ID" value="NZ_VXLC01000049.1"/>
</dbReference>
<dbReference type="AlphaFoldDB" id="A0A5N0DLP5"/>
<dbReference type="Proteomes" id="UP000323876">
    <property type="component" value="Unassembled WGS sequence"/>
</dbReference>
<name>A0A5N0DLP5_9NOCA</name>